<dbReference type="EMBL" id="WQKZ01000003">
    <property type="protein sequence ID" value="MVN77541.1"/>
    <property type="molecule type" value="Genomic_DNA"/>
</dbReference>
<dbReference type="PANTHER" id="PTHR41523">
    <property type="entry name" value="TWO-COMPONENT SYSTEM SENSOR PROTEIN"/>
    <property type="match status" value="1"/>
</dbReference>
<dbReference type="Pfam" id="PF02518">
    <property type="entry name" value="HATPase_c"/>
    <property type="match status" value="1"/>
</dbReference>
<dbReference type="SUPFAM" id="SSF48452">
    <property type="entry name" value="TPR-like"/>
    <property type="match status" value="1"/>
</dbReference>
<keyword evidence="3" id="KW-0597">Phosphoprotein</keyword>
<dbReference type="Pfam" id="PF07568">
    <property type="entry name" value="HisKA_2"/>
    <property type="match status" value="1"/>
</dbReference>
<dbReference type="GO" id="GO:0005524">
    <property type="term" value="F:ATP binding"/>
    <property type="evidence" value="ECO:0007669"/>
    <property type="project" value="UniProtKB-KW"/>
</dbReference>
<dbReference type="InterPro" id="IPR019734">
    <property type="entry name" value="TPR_rpt"/>
</dbReference>
<dbReference type="Gene3D" id="1.25.40.10">
    <property type="entry name" value="Tetratricopeptide repeat domain"/>
    <property type="match status" value="2"/>
</dbReference>
<protein>
    <recommendedName>
        <fullName evidence="2">histidine kinase</fullName>
        <ecNumber evidence="2">2.7.13.3</ecNumber>
    </recommendedName>
</protein>
<evidence type="ECO:0000256" key="4">
    <source>
        <dbReference type="ARBA" id="ARBA00022679"/>
    </source>
</evidence>
<dbReference type="RefSeq" id="WP_157566664.1">
    <property type="nucleotide sequence ID" value="NZ_WQKZ01000003.1"/>
</dbReference>
<evidence type="ECO:0000313" key="9">
    <source>
        <dbReference type="EMBL" id="MVN77541.1"/>
    </source>
</evidence>
<dbReference type="GO" id="GO:0004673">
    <property type="term" value="F:protein histidine kinase activity"/>
    <property type="evidence" value="ECO:0007669"/>
    <property type="project" value="UniProtKB-EC"/>
</dbReference>
<dbReference type="Proteomes" id="UP000441336">
    <property type="component" value="Unassembled WGS sequence"/>
</dbReference>
<dbReference type="SMART" id="SM00028">
    <property type="entry name" value="TPR"/>
    <property type="match status" value="3"/>
</dbReference>
<dbReference type="AlphaFoldDB" id="A0A7K1TH87"/>
<evidence type="ECO:0000256" key="2">
    <source>
        <dbReference type="ARBA" id="ARBA00012438"/>
    </source>
</evidence>
<evidence type="ECO:0000256" key="3">
    <source>
        <dbReference type="ARBA" id="ARBA00022553"/>
    </source>
</evidence>
<evidence type="ECO:0000259" key="8">
    <source>
        <dbReference type="SMART" id="SM00387"/>
    </source>
</evidence>
<keyword evidence="5" id="KW-0547">Nucleotide-binding</keyword>
<reference evidence="9 10" key="1">
    <citation type="submission" date="2019-12" db="EMBL/GenBank/DDBJ databases">
        <title>Hymenobacter sp. HMF4947 Genome sequencing and assembly.</title>
        <authorList>
            <person name="Kang H."/>
            <person name="Cha I."/>
            <person name="Kim H."/>
            <person name="Joh K."/>
        </authorList>
    </citation>
    <scope>NUCLEOTIDE SEQUENCE [LARGE SCALE GENOMIC DNA]</scope>
    <source>
        <strain evidence="9 10">HMF4947</strain>
    </source>
</reference>
<dbReference type="PANTHER" id="PTHR41523:SF8">
    <property type="entry name" value="ETHYLENE RESPONSE SENSOR PROTEIN"/>
    <property type="match status" value="1"/>
</dbReference>
<comment type="catalytic activity">
    <reaction evidence="1">
        <text>ATP + protein L-histidine = ADP + protein N-phospho-L-histidine.</text>
        <dbReference type="EC" id="2.7.13.3"/>
    </reaction>
</comment>
<keyword evidence="10" id="KW-1185">Reference proteome</keyword>
<dbReference type="Gene3D" id="3.30.565.10">
    <property type="entry name" value="Histidine kinase-like ATPase, C-terminal domain"/>
    <property type="match status" value="1"/>
</dbReference>
<evidence type="ECO:0000256" key="1">
    <source>
        <dbReference type="ARBA" id="ARBA00000085"/>
    </source>
</evidence>
<evidence type="ECO:0000256" key="6">
    <source>
        <dbReference type="ARBA" id="ARBA00022777"/>
    </source>
</evidence>
<keyword evidence="4" id="KW-0808">Transferase</keyword>
<feature type="domain" description="Histidine kinase/HSP90-like ATPase" evidence="8">
    <location>
        <begin position="650"/>
        <end position="748"/>
    </location>
</feature>
<evidence type="ECO:0000313" key="10">
    <source>
        <dbReference type="Proteomes" id="UP000441336"/>
    </source>
</evidence>
<name>A0A7K1TH87_9BACT</name>
<dbReference type="Gene3D" id="3.30.450.20">
    <property type="entry name" value="PAS domain"/>
    <property type="match status" value="1"/>
</dbReference>
<dbReference type="SMART" id="SM00387">
    <property type="entry name" value="HATPase_c"/>
    <property type="match status" value="1"/>
</dbReference>
<keyword evidence="6 9" id="KW-0418">Kinase</keyword>
<sequence>MLRHLLVFLFFLTSGVLVAEPLYPPLSVAASQRLRRQLWHTPASQRRVDLLLRLSEDLTANYMGLGTSLDSASSYGQEATQLSQALGYVRGQIRSQYALGNVALCLNQVPDGARLLAQGLARSRQLRDARLEADGWYYSVATYTSSAADIVRRIACLQRALALYQALGDEARTAFILKAIADQHLTQGQLGLAQQELLRVLPRYRRLGRSHYAYDLLNVVNDKAGNYREALRYGLAALESAQATGDTTFINLFYGRVAYLYLALNQPADAAHYCRLALARAQRAHDPSDVFGIAHTLATALISLKQPRQALALALTQTRVQPASGDGQISRWSLLATCYLANREYAAAERCELQLLSILEARKTEASISTRSRAYCFLGQVYLLTRRYAAARYYLSKATALRRHTSIAGQAATERLFFQLDSAQGYYLAGIAHLQRYQTLHDSLFNDHKSKQIASLLVQYDTRKKEQDVALLTKQSLVQQAHLRQRESQRNALLGGMALLALLLGLGYNRYRLKQRSTRLLEAKQAEIFAQNESLANLLLEKNGLLEEKEWMLKEIHHRVKNNLQIIGSLLRSQSVYLQDKVARAAVRESRNRVHSMALIHQKLYQSQHLAGVPMDAYIQEIVEHLLASFDCSPAIQTELAVAPVELDVALAVPVGLILNEAITNSLKYAFPATHAGHLFIGFDAPAPDHYRLTIRDDGVGFGRDFEPARCRTLGLNLIQGLSKQLGGHLQVQDVGGVVINLEFSQLDVVARG</sequence>
<dbReference type="EC" id="2.7.13.3" evidence="2"/>
<dbReference type="InterPro" id="IPR011495">
    <property type="entry name" value="Sig_transdc_His_kin_sub2_dim/P"/>
</dbReference>
<dbReference type="InterPro" id="IPR036890">
    <property type="entry name" value="HATPase_C_sf"/>
</dbReference>
<comment type="caution">
    <text evidence="9">The sequence shown here is derived from an EMBL/GenBank/DDBJ whole genome shotgun (WGS) entry which is preliminary data.</text>
</comment>
<dbReference type="SUPFAM" id="SSF55874">
    <property type="entry name" value="ATPase domain of HSP90 chaperone/DNA topoisomerase II/histidine kinase"/>
    <property type="match status" value="1"/>
</dbReference>
<dbReference type="InterPro" id="IPR003594">
    <property type="entry name" value="HATPase_dom"/>
</dbReference>
<keyword evidence="7" id="KW-0067">ATP-binding</keyword>
<evidence type="ECO:0000256" key="7">
    <source>
        <dbReference type="ARBA" id="ARBA00022840"/>
    </source>
</evidence>
<dbReference type="InterPro" id="IPR011990">
    <property type="entry name" value="TPR-like_helical_dom_sf"/>
</dbReference>
<accession>A0A7K1TH87</accession>
<gene>
    <name evidence="9" type="ORF">GO988_14490</name>
</gene>
<organism evidence="9 10">
    <name type="scientific">Hymenobacter ginkgonis</name>
    <dbReference type="NCBI Taxonomy" id="2682976"/>
    <lineage>
        <taxon>Bacteria</taxon>
        <taxon>Pseudomonadati</taxon>
        <taxon>Bacteroidota</taxon>
        <taxon>Cytophagia</taxon>
        <taxon>Cytophagales</taxon>
        <taxon>Hymenobacteraceae</taxon>
        <taxon>Hymenobacter</taxon>
    </lineage>
</organism>
<evidence type="ECO:0000256" key="5">
    <source>
        <dbReference type="ARBA" id="ARBA00022741"/>
    </source>
</evidence>
<proteinExistence type="predicted"/>